<keyword evidence="6" id="KW-0812">Transmembrane</keyword>
<dbReference type="InterPro" id="IPR050346">
    <property type="entry name" value="FMO-like"/>
</dbReference>
<comment type="catalytic activity">
    <reaction evidence="18">
        <text>NADPH + O2 + H(+) = H2O2 + NADP(+)</text>
        <dbReference type="Rhea" id="RHEA:11260"/>
        <dbReference type="ChEBI" id="CHEBI:15378"/>
        <dbReference type="ChEBI" id="CHEBI:15379"/>
        <dbReference type="ChEBI" id="CHEBI:16240"/>
        <dbReference type="ChEBI" id="CHEBI:57783"/>
        <dbReference type="ChEBI" id="CHEBI:58349"/>
        <dbReference type="EC" id="1.6.3.1"/>
    </reaction>
    <physiologicalReaction direction="left-to-right" evidence="18">
        <dbReference type="Rhea" id="RHEA:11261"/>
    </physiologicalReaction>
</comment>
<dbReference type="InterPro" id="IPR000960">
    <property type="entry name" value="Flavin_mOase"/>
</dbReference>
<evidence type="ECO:0000256" key="6">
    <source>
        <dbReference type="ARBA" id="ARBA00022692"/>
    </source>
</evidence>
<comment type="catalytic activity">
    <reaction evidence="16">
        <text>heptan-2-one + NADPH + O2 + H(+) = pentyl acetate + NADP(+) + H2O</text>
        <dbReference type="Rhea" id="RHEA:54836"/>
        <dbReference type="ChEBI" id="CHEBI:5672"/>
        <dbReference type="ChEBI" id="CHEBI:15377"/>
        <dbReference type="ChEBI" id="CHEBI:15378"/>
        <dbReference type="ChEBI" id="CHEBI:15379"/>
        <dbReference type="ChEBI" id="CHEBI:57783"/>
        <dbReference type="ChEBI" id="CHEBI:58349"/>
        <dbReference type="ChEBI" id="CHEBI:87362"/>
    </reaction>
    <physiologicalReaction direction="left-to-right" evidence="16">
        <dbReference type="Rhea" id="RHEA:54837"/>
    </physiologicalReaction>
</comment>
<dbReference type="SUPFAM" id="SSF51905">
    <property type="entry name" value="FAD/NAD(P)-binding domain"/>
    <property type="match status" value="1"/>
</dbReference>
<evidence type="ECO:0000256" key="12">
    <source>
        <dbReference type="ARBA" id="ARBA00023098"/>
    </source>
</evidence>
<evidence type="ECO:0000256" key="8">
    <source>
        <dbReference type="ARBA" id="ARBA00022848"/>
    </source>
</evidence>
<evidence type="ECO:0000256" key="11">
    <source>
        <dbReference type="ARBA" id="ARBA00023002"/>
    </source>
</evidence>
<keyword evidence="13" id="KW-0472">Membrane</keyword>
<evidence type="ECO:0000256" key="15">
    <source>
        <dbReference type="ARBA" id="ARBA00047426"/>
    </source>
</evidence>
<evidence type="ECO:0000313" key="27">
    <source>
        <dbReference type="RefSeq" id="XP_022240815.1"/>
    </source>
</evidence>
<name>A0ABM1SB10_LIMPO</name>
<comment type="catalytic activity">
    <reaction evidence="17">
        <text>sulcatone + NADPH + O2 + H(+) = 4-methylpent-3-en-1-yl acetate + NADP(+) + H2O</text>
        <dbReference type="Rhea" id="RHEA:54864"/>
        <dbReference type="ChEBI" id="CHEBI:15377"/>
        <dbReference type="ChEBI" id="CHEBI:15378"/>
        <dbReference type="ChEBI" id="CHEBI:15379"/>
        <dbReference type="ChEBI" id="CHEBI:16310"/>
        <dbReference type="ChEBI" id="CHEBI:57783"/>
        <dbReference type="ChEBI" id="CHEBI:58349"/>
        <dbReference type="ChEBI" id="CHEBI:138373"/>
    </reaction>
    <physiologicalReaction direction="left-to-right" evidence="17">
        <dbReference type="Rhea" id="RHEA:54865"/>
    </physiologicalReaction>
</comment>
<dbReference type="InterPro" id="IPR002257">
    <property type="entry name" value="Flavin_mOase_5"/>
</dbReference>
<comment type="catalytic activity">
    <reaction evidence="22">
        <text>heptan-4-one + NADPH + O2 + H(+) = propyl butanoate + NADP(+) + H2O</text>
        <dbReference type="Rhea" id="RHEA:54852"/>
        <dbReference type="ChEBI" id="CHEBI:15377"/>
        <dbReference type="ChEBI" id="CHEBI:15378"/>
        <dbReference type="ChEBI" id="CHEBI:15379"/>
        <dbReference type="ChEBI" id="CHEBI:57783"/>
        <dbReference type="ChEBI" id="CHEBI:58349"/>
        <dbReference type="ChEBI" id="CHEBI:89484"/>
        <dbReference type="ChEBI" id="CHEBI:89719"/>
    </reaction>
    <physiologicalReaction direction="left-to-right" evidence="22">
        <dbReference type="Rhea" id="RHEA:54853"/>
    </physiologicalReaction>
</comment>
<gene>
    <name evidence="27" type="primary">LOC111085624</name>
</gene>
<keyword evidence="5 25" id="KW-0285">Flavoprotein</keyword>
<keyword evidence="26" id="KW-1185">Reference proteome</keyword>
<dbReference type="PRINTS" id="PR01125">
    <property type="entry name" value="FMOXYGENASE5"/>
</dbReference>
<comment type="catalytic activity">
    <reaction evidence="24">
        <text>octan-3-one + NADPH + O2 + H(+) = pentyl propanoate + NADP(+) + H2O</text>
        <dbReference type="Rhea" id="RHEA:54840"/>
        <dbReference type="ChEBI" id="CHEBI:15377"/>
        <dbReference type="ChEBI" id="CHEBI:15378"/>
        <dbReference type="ChEBI" id="CHEBI:15379"/>
        <dbReference type="ChEBI" id="CHEBI:57783"/>
        <dbReference type="ChEBI" id="CHEBI:58349"/>
        <dbReference type="ChEBI" id="CHEBI:80946"/>
        <dbReference type="ChEBI" id="CHEBI:87373"/>
    </reaction>
    <physiologicalReaction direction="left-to-right" evidence="24">
        <dbReference type="Rhea" id="RHEA:54841"/>
    </physiologicalReaction>
</comment>
<evidence type="ECO:0000256" key="7">
    <source>
        <dbReference type="ARBA" id="ARBA00022827"/>
    </source>
</evidence>
<keyword evidence="7 25" id="KW-0274">FAD</keyword>
<sequence length="397" mass="45850">MINNKQICIIGGGSSGLTSIKACLEEGLKPICFEKTDKLGGLWRYRDDDTDELASVMKSTIINSSKEMSAYSDFPPPKEFPNYIRLSRILVFLSTRSGSWIIHRVGPKGKPFDDKYLRRSWNVIWLHGPYKLMNYLTERHLNSRFDHAAYCLKPKHRIFEQHPMINDALPNRILSGTVTVKPNIKEFTENGVIFEGEDKEQKVDVVILATGYKIEFPFLDSKILSTQNNQVELYKYVIPPNLKHHSLAIIALTQPVGALLPIGEIQARWFALLMANKIHLPPLDQMIRDVEKKMDMMSKRYPKNPRYTIQVDWIPYMDEISSLIKAKPNLMFLFFTDIKLFWKCFWGPCLPYQYRLKGPHSWQGARRAILSQKDRILGALKTADKTRKQSYTAAEHA</sequence>
<keyword evidence="8" id="KW-0256">Endoplasmic reticulum</keyword>
<evidence type="ECO:0000256" key="9">
    <source>
        <dbReference type="ARBA" id="ARBA00022857"/>
    </source>
</evidence>
<evidence type="ECO:0000256" key="10">
    <source>
        <dbReference type="ARBA" id="ARBA00022989"/>
    </source>
</evidence>
<comment type="subcellular location">
    <subcellularLocation>
        <location evidence="1">Microsome membrane</location>
    </subcellularLocation>
</comment>
<comment type="catalytic activity">
    <reaction evidence="15">
        <text>hexan-3-one + NADPH + O2 + H(+) = propyl propanoate + NADP(+) + H2O</text>
        <dbReference type="Rhea" id="RHEA:54848"/>
        <dbReference type="ChEBI" id="CHEBI:15377"/>
        <dbReference type="ChEBI" id="CHEBI:15378"/>
        <dbReference type="ChEBI" id="CHEBI:15379"/>
        <dbReference type="ChEBI" id="CHEBI:57783"/>
        <dbReference type="ChEBI" id="CHEBI:58349"/>
        <dbReference type="ChEBI" id="CHEBI:89828"/>
        <dbReference type="ChEBI" id="CHEBI:89891"/>
    </reaction>
    <physiologicalReaction direction="left-to-right" evidence="15">
        <dbReference type="Rhea" id="RHEA:54849"/>
    </physiologicalReaction>
</comment>
<evidence type="ECO:0000256" key="13">
    <source>
        <dbReference type="ARBA" id="ARBA00023136"/>
    </source>
</evidence>
<evidence type="ECO:0000256" key="5">
    <source>
        <dbReference type="ARBA" id="ARBA00022630"/>
    </source>
</evidence>
<comment type="function">
    <text evidence="14">Acts as a Baeyer-Villiger monooxygenase on a broad range of substrates. Catalyzes the insertion of an oxygen atom into a carbon-carbon bond adjacent to a carbonyl, which converts ketones to esters. Active on diverse carbonyl compounds, whereas soft nucleophiles are mostly non- or poorly reactive. In contrast with other forms of FMO it is non- or poorly active on 'classical' substrates such as drugs, pesticides, and dietary components containing soft nucleophilic heteroatoms. Able to oxidize drug molecules bearing a carbonyl group on an aliphatic chain, such as nabumetone and pentoxifylline. Also, in the absence of substrates, shows slow but yet significant NADPH oxidase activity. Acts as a positive modulator of cholesterol biosynthesis as well as glucose homeostasis, promoting metabolic aging via pleiotropic effects.</text>
</comment>
<dbReference type="RefSeq" id="XP_022240815.1">
    <property type="nucleotide sequence ID" value="XM_022385107.1"/>
</dbReference>
<dbReference type="InterPro" id="IPR036188">
    <property type="entry name" value="FAD/NAD-bd_sf"/>
</dbReference>
<dbReference type="PRINTS" id="PR00370">
    <property type="entry name" value="FMOXYGENASE"/>
</dbReference>
<evidence type="ECO:0000256" key="4">
    <source>
        <dbReference type="ARBA" id="ARBA00022553"/>
    </source>
</evidence>
<evidence type="ECO:0000256" key="22">
    <source>
        <dbReference type="ARBA" id="ARBA00048990"/>
    </source>
</evidence>
<evidence type="ECO:0000256" key="17">
    <source>
        <dbReference type="ARBA" id="ARBA00047855"/>
    </source>
</evidence>
<keyword evidence="9" id="KW-0521">NADP</keyword>
<comment type="catalytic activity">
    <reaction evidence="21">
        <text>(2E)-geranial + NADPH + O2 + H(+) = (1E)-2,6-dimethylhepta-1,5-dien-1-yl formate + NADP(+) + H2O</text>
        <dbReference type="Rhea" id="RHEA:54860"/>
        <dbReference type="ChEBI" id="CHEBI:15377"/>
        <dbReference type="ChEBI" id="CHEBI:15378"/>
        <dbReference type="ChEBI" id="CHEBI:15379"/>
        <dbReference type="ChEBI" id="CHEBI:16980"/>
        <dbReference type="ChEBI" id="CHEBI:57783"/>
        <dbReference type="ChEBI" id="CHEBI:58349"/>
        <dbReference type="ChEBI" id="CHEBI:138375"/>
    </reaction>
    <physiologicalReaction direction="left-to-right" evidence="21">
        <dbReference type="Rhea" id="RHEA:54861"/>
    </physiologicalReaction>
</comment>
<accession>A0ABM1SB10</accession>
<evidence type="ECO:0000256" key="21">
    <source>
        <dbReference type="ARBA" id="ARBA00048989"/>
    </source>
</evidence>
<evidence type="ECO:0000256" key="18">
    <source>
        <dbReference type="ARBA" id="ARBA00047864"/>
    </source>
</evidence>
<evidence type="ECO:0000256" key="14">
    <source>
        <dbReference type="ARBA" id="ARBA00045722"/>
    </source>
</evidence>
<evidence type="ECO:0000256" key="20">
    <source>
        <dbReference type="ARBA" id="ARBA00048459"/>
    </source>
</evidence>
<evidence type="ECO:0000256" key="24">
    <source>
        <dbReference type="ARBA" id="ARBA00049475"/>
    </source>
</evidence>
<dbReference type="EC" id="1.-.-.-" evidence="25"/>
<dbReference type="InterPro" id="IPR020946">
    <property type="entry name" value="Flavin_mOase-like"/>
</dbReference>
<keyword evidence="4" id="KW-0597">Phosphoprotein</keyword>
<keyword evidence="25" id="KW-0503">Monooxygenase</keyword>
<dbReference type="Pfam" id="PF00743">
    <property type="entry name" value="FMO-like"/>
    <property type="match status" value="2"/>
</dbReference>
<proteinExistence type="inferred from homology"/>
<dbReference type="Gene3D" id="3.50.50.60">
    <property type="entry name" value="FAD/NAD(P)-binding domain"/>
    <property type="match status" value="3"/>
</dbReference>
<comment type="similarity">
    <text evidence="2 25">Belongs to the FMO family.</text>
</comment>
<keyword evidence="12" id="KW-0443">Lipid metabolism</keyword>
<evidence type="ECO:0000256" key="2">
    <source>
        <dbReference type="ARBA" id="ARBA00009183"/>
    </source>
</evidence>
<comment type="catalytic activity">
    <reaction evidence="23">
        <text>N,N-dimethylaniline + NADPH + O2 + H(+) = N,N-dimethylaniline N-oxide + NADP(+) + H2O</text>
        <dbReference type="Rhea" id="RHEA:24468"/>
        <dbReference type="ChEBI" id="CHEBI:15377"/>
        <dbReference type="ChEBI" id="CHEBI:15378"/>
        <dbReference type="ChEBI" id="CHEBI:15379"/>
        <dbReference type="ChEBI" id="CHEBI:16269"/>
        <dbReference type="ChEBI" id="CHEBI:17735"/>
        <dbReference type="ChEBI" id="CHEBI:57783"/>
        <dbReference type="ChEBI" id="CHEBI:58349"/>
        <dbReference type="EC" id="1.14.13.8"/>
    </reaction>
    <physiologicalReaction direction="left-to-right" evidence="23">
        <dbReference type="Rhea" id="RHEA:24469"/>
    </physiologicalReaction>
</comment>
<dbReference type="PANTHER" id="PTHR23023">
    <property type="entry name" value="DIMETHYLANILINE MONOOXYGENASE"/>
    <property type="match status" value="1"/>
</dbReference>
<evidence type="ECO:0000256" key="23">
    <source>
        <dbReference type="ARBA" id="ARBA00049443"/>
    </source>
</evidence>
<dbReference type="Proteomes" id="UP000694941">
    <property type="component" value="Unplaced"/>
</dbReference>
<evidence type="ECO:0000256" key="3">
    <source>
        <dbReference type="ARBA" id="ARBA00022481"/>
    </source>
</evidence>
<keyword evidence="10" id="KW-1133">Transmembrane helix</keyword>
<keyword evidence="11 25" id="KW-0560">Oxidoreductase</keyword>
<dbReference type="GeneID" id="111085624"/>
<evidence type="ECO:0000256" key="1">
    <source>
        <dbReference type="ARBA" id="ARBA00004524"/>
    </source>
</evidence>
<comment type="catalytic activity">
    <reaction evidence="19">
        <text>hexan-3-one + NADPH + O2 + H(+) = ethyl butanoate + NADP(+) + H2O</text>
        <dbReference type="Rhea" id="RHEA:54844"/>
        <dbReference type="ChEBI" id="CHEBI:15377"/>
        <dbReference type="ChEBI" id="CHEBI:15378"/>
        <dbReference type="ChEBI" id="CHEBI:15379"/>
        <dbReference type="ChEBI" id="CHEBI:57783"/>
        <dbReference type="ChEBI" id="CHEBI:58349"/>
        <dbReference type="ChEBI" id="CHEBI:88764"/>
        <dbReference type="ChEBI" id="CHEBI:89891"/>
    </reaction>
    <physiologicalReaction direction="left-to-right" evidence="19">
        <dbReference type="Rhea" id="RHEA:54845"/>
    </physiologicalReaction>
</comment>
<organism evidence="26 27">
    <name type="scientific">Limulus polyphemus</name>
    <name type="common">Atlantic horseshoe crab</name>
    <dbReference type="NCBI Taxonomy" id="6850"/>
    <lineage>
        <taxon>Eukaryota</taxon>
        <taxon>Metazoa</taxon>
        <taxon>Ecdysozoa</taxon>
        <taxon>Arthropoda</taxon>
        <taxon>Chelicerata</taxon>
        <taxon>Merostomata</taxon>
        <taxon>Xiphosura</taxon>
        <taxon>Limulidae</taxon>
        <taxon>Limulus</taxon>
    </lineage>
</organism>
<evidence type="ECO:0000256" key="25">
    <source>
        <dbReference type="RuleBase" id="RU361177"/>
    </source>
</evidence>
<keyword evidence="3" id="KW-0488">Methylation</keyword>
<evidence type="ECO:0000256" key="16">
    <source>
        <dbReference type="ARBA" id="ARBA00047574"/>
    </source>
</evidence>
<reference evidence="27" key="1">
    <citation type="submission" date="2025-08" db="UniProtKB">
        <authorList>
            <consortium name="RefSeq"/>
        </authorList>
    </citation>
    <scope>IDENTIFICATION</scope>
    <source>
        <tissue evidence="27">Muscle</tissue>
    </source>
</reference>
<comment type="catalytic activity">
    <reaction evidence="20">
        <text>octan-3-one + NADPH + O2 + H(+) = ethyl hexanoate + NADP(+) + H2O</text>
        <dbReference type="Rhea" id="RHEA:54856"/>
        <dbReference type="ChEBI" id="CHEBI:15377"/>
        <dbReference type="ChEBI" id="CHEBI:15378"/>
        <dbReference type="ChEBI" id="CHEBI:15379"/>
        <dbReference type="ChEBI" id="CHEBI:57783"/>
        <dbReference type="ChEBI" id="CHEBI:58349"/>
        <dbReference type="ChEBI" id="CHEBI:80946"/>
        <dbReference type="ChEBI" id="CHEBI:86055"/>
    </reaction>
    <physiologicalReaction direction="left-to-right" evidence="20">
        <dbReference type="Rhea" id="RHEA:54857"/>
    </physiologicalReaction>
</comment>
<evidence type="ECO:0000313" key="26">
    <source>
        <dbReference type="Proteomes" id="UP000694941"/>
    </source>
</evidence>
<dbReference type="PIRSF" id="PIRSF000332">
    <property type="entry name" value="FMO"/>
    <property type="match status" value="1"/>
</dbReference>
<keyword evidence="8" id="KW-0492">Microsome</keyword>
<evidence type="ECO:0000256" key="19">
    <source>
        <dbReference type="ARBA" id="ARBA00047977"/>
    </source>
</evidence>
<comment type="cofactor">
    <cofactor evidence="25">
        <name>FAD</name>
        <dbReference type="ChEBI" id="CHEBI:57692"/>
    </cofactor>
</comment>
<protein>
    <recommendedName>
        <fullName evidence="25">Flavin-containing monooxygenase</fullName>
        <ecNumber evidence="25">1.-.-.-</ecNumber>
    </recommendedName>
</protein>